<dbReference type="Gene3D" id="3.40.50.300">
    <property type="entry name" value="P-loop containing nucleotide triphosphate hydrolases"/>
    <property type="match status" value="1"/>
</dbReference>
<evidence type="ECO:0000256" key="2">
    <source>
        <dbReference type="SAM" id="MobiDB-lite"/>
    </source>
</evidence>
<dbReference type="GO" id="GO:0106370">
    <property type="term" value="F:protein-L-histidine N-pros-methyltransferase activity"/>
    <property type="evidence" value="ECO:0007669"/>
    <property type="project" value="InterPro"/>
</dbReference>
<dbReference type="PANTHER" id="PTHR12890">
    <property type="entry name" value="DREV PROTEIN"/>
    <property type="match status" value="1"/>
</dbReference>
<organism evidence="3 4">
    <name type="scientific">Macrostomum lignano</name>
    <dbReference type="NCBI Taxonomy" id="282301"/>
    <lineage>
        <taxon>Eukaryota</taxon>
        <taxon>Metazoa</taxon>
        <taxon>Spiralia</taxon>
        <taxon>Lophotrochozoa</taxon>
        <taxon>Platyhelminthes</taxon>
        <taxon>Rhabditophora</taxon>
        <taxon>Macrostomorpha</taxon>
        <taxon>Macrostomida</taxon>
        <taxon>Macrostomidae</taxon>
        <taxon>Macrostomum</taxon>
    </lineage>
</organism>
<dbReference type="Gene3D" id="2.60.120.590">
    <property type="entry name" value="Alpha-ketoglutarate-dependent dioxygenase AlkB-like"/>
    <property type="match status" value="1"/>
</dbReference>
<proteinExistence type="predicted"/>
<dbReference type="Proteomes" id="UP000095280">
    <property type="component" value="Unplaced"/>
</dbReference>
<evidence type="ECO:0000313" key="4">
    <source>
        <dbReference type="WBParaSite" id="maker-unitig_33816-snap-gene-0.2-mRNA-1"/>
    </source>
</evidence>
<dbReference type="InterPro" id="IPR007884">
    <property type="entry name" value="METL9"/>
</dbReference>
<dbReference type="SUPFAM" id="SSF52540">
    <property type="entry name" value="P-loop containing nucleoside triphosphate hydrolases"/>
    <property type="match status" value="1"/>
</dbReference>
<dbReference type="Pfam" id="PF05219">
    <property type="entry name" value="DREV"/>
    <property type="match status" value="1"/>
</dbReference>
<evidence type="ECO:0000313" key="3">
    <source>
        <dbReference type="Proteomes" id="UP000095280"/>
    </source>
</evidence>
<feature type="region of interest" description="Disordered" evidence="2">
    <location>
        <begin position="280"/>
        <end position="364"/>
    </location>
</feature>
<feature type="compositionally biased region" description="Low complexity" evidence="2">
    <location>
        <begin position="328"/>
        <end position="345"/>
    </location>
</feature>
<dbReference type="SUPFAM" id="SSF51197">
    <property type="entry name" value="Clavaminate synthase-like"/>
    <property type="match status" value="1"/>
</dbReference>
<dbReference type="WBParaSite" id="maker-unitig_33816-snap-gene-0.2-mRNA-1">
    <property type="protein sequence ID" value="maker-unitig_33816-snap-gene-0.2-mRNA-1"/>
    <property type="gene ID" value="maker-unitig_33816-snap-gene-0.2"/>
</dbReference>
<dbReference type="InterPro" id="IPR027417">
    <property type="entry name" value="P-loop_NTPase"/>
</dbReference>
<accession>A0A1I8FGL2</accession>
<protein>
    <submittedName>
        <fullName evidence="4">Helicase ATP-binding domain-containing protein</fullName>
    </submittedName>
</protein>
<sequence>AIGSAAPGPGPPTTRCSSIPSTCLKNSRHLEWYRFRTAAAAAERNWLMLLYSCNKRRRHFLENSYAKSERLLTQLYHRVAKAPASACSCPSLAPIGFLRRGPQCLSCREQFDDSSFWSDSGDHQQQQEPLFDSLLDLGARRSANVTSHYAGYFRRVFATEMATVMTWRLAERGYTVVDPITLVANATGHRCRAGAGRSLRLDRAPLDCCWRRPKRRLRPGSGRLLLAVVVPLRQFCDVFAAPGNRPAQVLACQRATFEEQLASLVSNVLAAARAGAVVQWSSTKKRKRDTRHGMDDKATKRSPPPFSKAIANHQRSNALPETLESDRAGSASSEFGSQSSSSGASCGPDLTIRPSLPQQDGLAAVSPTANASVTYYGTADIARPKSTGQALAAQPRRHSHVLAAPTPNLATSASTSLLVKPPLMGEKVQLALAAAACWRCQPPTNSHWLHSLPKRKRVQQPRLTLTFRRIAGTLRDYQVFRRRLACAPSFPPAYGQRRHPGRRDVAPGPKLCRRWRFLLGLPRRAAARRRQRPLPDRLFAVRVETLAATSCQRLRRRLTVRCCTPATRREERLRAELRREDWTLLNCPPISGRSFLWCSLRRERWWEATRLAVMRIDKRQTRPQTKCFQLLPQRREFLAPNFSFDAMVVDEGHRLKEFELAAAHLRRCVASQCQLRRFILDRHPRFQEQPDELLPYSGALYEILETVLLRRIKERRAEKFAKKSRDAIRNTATGNKTRCLRIFRCSCASVEPEPFQPGEHLGYCQRKLILIDRLLKYLKANGHKVLMFSQMTHMLDILPGLSHVTERRERFPGRLKKELTTRRETFVFLPQHPGRRGWPESGQRGHTVIFVDSDFNRRMTCQAARGVHRAWPDQVHSFVCGFK</sequence>
<dbReference type="InterPro" id="IPR037151">
    <property type="entry name" value="AlkB-like_sf"/>
</dbReference>
<evidence type="ECO:0000256" key="1">
    <source>
        <dbReference type="ARBA" id="ARBA00001954"/>
    </source>
</evidence>
<dbReference type="PANTHER" id="PTHR12890:SF0">
    <property type="entry name" value="PROTEIN-L-HISTIDINE N-PROS-METHYLTRANSFERASE"/>
    <property type="match status" value="1"/>
</dbReference>
<reference evidence="4" key="1">
    <citation type="submission" date="2016-11" db="UniProtKB">
        <authorList>
            <consortium name="WormBaseParasite"/>
        </authorList>
    </citation>
    <scope>IDENTIFICATION</scope>
</reference>
<comment type="cofactor">
    <cofactor evidence="1">
        <name>Fe(2+)</name>
        <dbReference type="ChEBI" id="CHEBI:29033"/>
    </cofactor>
</comment>
<keyword evidence="3" id="KW-1185">Reference proteome</keyword>
<name>A0A1I8FGL2_9PLAT</name>
<dbReference type="AlphaFoldDB" id="A0A1I8FGL2"/>